<gene>
    <name evidence="7" type="primary">mltG</name>
    <name evidence="8" type="ORF">CLV73_0276</name>
</gene>
<dbReference type="Gene3D" id="3.30.1490.480">
    <property type="entry name" value="Endolytic murein transglycosylase"/>
    <property type="match status" value="1"/>
</dbReference>
<organism evidence="8 9">
    <name type="scientific">Chryseobacterium geocarposphaerae</name>
    <dbReference type="NCBI Taxonomy" id="1416776"/>
    <lineage>
        <taxon>Bacteria</taxon>
        <taxon>Pseudomonadati</taxon>
        <taxon>Bacteroidota</taxon>
        <taxon>Flavobacteriia</taxon>
        <taxon>Flavobacteriales</taxon>
        <taxon>Weeksellaceae</taxon>
        <taxon>Chryseobacterium group</taxon>
        <taxon>Chryseobacterium</taxon>
    </lineage>
</organism>
<keyword evidence="1 7" id="KW-1003">Cell membrane</keyword>
<dbReference type="InterPro" id="IPR003770">
    <property type="entry name" value="MLTG-like"/>
</dbReference>
<evidence type="ECO:0000256" key="7">
    <source>
        <dbReference type="HAMAP-Rule" id="MF_02065"/>
    </source>
</evidence>
<evidence type="ECO:0000256" key="3">
    <source>
        <dbReference type="ARBA" id="ARBA00022989"/>
    </source>
</evidence>
<comment type="caution">
    <text evidence="8">The sequence shown here is derived from an EMBL/GenBank/DDBJ whole genome shotgun (WGS) entry which is preliminary data.</text>
</comment>
<dbReference type="GO" id="GO:0008932">
    <property type="term" value="F:lytic endotransglycosylase activity"/>
    <property type="evidence" value="ECO:0007669"/>
    <property type="project" value="UniProtKB-UniRule"/>
</dbReference>
<dbReference type="RefSeq" id="WP_100375112.1">
    <property type="nucleotide sequence ID" value="NZ_PGFD01000001.1"/>
</dbReference>
<proteinExistence type="inferred from homology"/>
<dbReference type="PANTHER" id="PTHR30518">
    <property type="entry name" value="ENDOLYTIC MUREIN TRANSGLYCOSYLASE"/>
    <property type="match status" value="1"/>
</dbReference>
<evidence type="ECO:0000256" key="1">
    <source>
        <dbReference type="ARBA" id="ARBA00022475"/>
    </source>
</evidence>
<dbReference type="EMBL" id="PGFD01000001">
    <property type="protein sequence ID" value="PJJ66308.1"/>
    <property type="molecule type" value="Genomic_DNA"/>
</dbReference>
<dbReference type="EC" id="4.2.2.29" evidence="7"/>
<dbReference type="NCBIfam" id="TIGR00247">
    <property type="entry name" value="endolytic transglycosylase MltG"/>
    <property type="match status" value="1"/>
</dbReference>
<dbReference type="Pfam" id="PF02618">
    <property type="entry name" value="YceG"/>
    <property type="match status" value="1"/>
</dbReference>
<name>A0A2M9C634_9FLAO</name>
<dbReference type="Proteomes" id="UP000228740">
    <property type="component" value="Unassembled WGS sequence"/>
</dbReference>
<evidence type="ECO:0000256" key="5">
    <source>
        <dbReference type="ARBA" id="ARBA00023239"/>
    </source>
</evidence>
<keyword evidence="4 7" id="KW-0472">Membrane</keyword>
<comment type="function">
    <text evidence="7">Functions as a peptidoglycan terminase that cleaves nascent peptidoglycan strands endolytically to terminate their elongation.</text>
</comment>
<comment type="catalytic activity">
    <reaction evidence="7">
        <text>a peptidoglycan chain = a peptidoglycan chain with N-acetyl-1,6-anhydromuramyl-[peptide] at the reducing end + a peptidoglycan chain with N-acetylglucosamine at the non-reducing end.</text>
        <dbReference type="EC" id="4.2.2.29"/>
    </reaction>
</comment>
<dbReference type="HAMAP" id="MF_02065">
    <property type="entry name" value="MltG"/>
    <property type="match status" value="1"/>
</dbReference>
<evidence type="ECO:0000256" key="2">
    <source>
        <dbReference type="ARBA" id="ARBA00022692"/>
    </source>
</evidence>
<evidence type="ECO:0000256" key="4">
    <source>
        <dbReference type="ARBA" id="ARBA00023136"/>
    </source>
</evidence>
<keyword evidence="2 7" id="KW-0812">Transmembrane</keyword>
<dbReference type="AlphaFoldDB" id="A0A2M9C634"/>
<keyword evidence="9" id="KW-1185">Reference proteome</keyword>
<keyword evidence="5 7" id="KW-0456">Lyase</keyword>
<reference evidence="8 9" key="1">
    <citation type="submission" date="2017-11" db="EMBL/GenBank/DDBJ databases">
        <title>Genomic Encyclopedia of Archaeal and Bacterial Type Strains, Phase II (KMG-II): From Individual Species to Whole Genera.</title>
        <authorList>
            <person name="Goeker M."/>
        </authorList>
    </citation>
    <scope>NUCLEOTIDE SEQUENCE [LARGE SCALE GENOMIC DNA]</scope>
    <source>
        <strain evidence="8 9">DSM 27617</strain>
    </source>
</reference>
<accession>A0A2M9C634</accession>
<dbReference type="OrthoDB" id="9814591at2"/>
<sequence>MKKAILFIILLVFVVGGFFGVRFYKKYYGNNIKNDGYVLIPHKASFKQILDSAAKYVDNQESFEAVAKEKDLAQYFKAGRYHFQKGLGNANLVNMIKAGNQSENSFRIGDFGDVYQMIGKVSKKTELDSLKFVNDLNAIATEKGYNNAEDLKKYFFIDTYNFFWTVTPEEFFKKFDDQYNEFWNSERKAKEQQSGLTRDQIYALASIVYKESGGKKDEQKTIAGLYLNRYRKGMKLQSDPTVIYAINKQTNFKEQIKRVFYKHLSTPSPYNTYANKGIPPGPICIVDKNSVDAVLNAESNNYIYMCADPSRPGYHKFTDNAEEHAINAKAYQDWLNSNNIK</sequence>
<evidence type="ECO:0000256" key="6">
    <source>
        <dbReference type="ARBA" id="ARBA00023316"/>
    </source>
</evidence>
<keyword evidence="3 7" id="KW-1133">Transmembrane helix</keyword>
<comment type="similarity">
    <text evidence="7">Belongs to the transglycosylase MltG family.</text>
</comment>
<dbReference type="GO" id="GO:0005886">
    <property type="term" value="C:plasma membrane"/>
    <property type="evidence" value="ECO:0007669"/>
    <property type="project" value="UniProtKB-UniRule"/>
</dbReference>
<dbReference type="GO" id="GO:0009252">
    <property type="term" value="P:peptidoglycan biosynthetic process"/>
    <property type="evidence" value="ECO:0007669"/>
    <property type="project" value="UniProtKB-UniRule"/>
</dbReference>
<feature type="site" description="Important for catalytic activity" evidence="7">
    <location>
        <position position="211"/>
    </location>
</feature>
<keyword evidence="6 7" id="KW-0961">Cell wall biogenesis/degradation</keyword>
<protein>
    <recommendedName>
        <fullName evidence="7">Endolytic murein transglycosylase</fullName>
        <ecNumber evidence="7">4.2.2.29</ecNumber>
    </recommendedName>
    <alternativeName>
        <fullName evidence="7">Peptidoglycan lytic transglycosylase</fullName>
    </alternativeName>
    <alternativeName>
        <fullName evidence="7">Peptidoglycan polymerization terminase</fullName>
    </alternativeName>
</protein>
<dbReference type="GO" id="GO:0071555">
    <property type="term" value="P:cell wall organization"/>
    <property type="evidence" value="ECO:0007669"/>
    <property type="project" value="UniProtKB-KW"/>
</dbReference>
<evidence type="ECO:0000313" key="8">
    <source>
        <dbReference type="EMBL" id="PJJ66308.1"/>
    </source>
</evidence>
<evidence type="ECO:0000313" key="9">
    <source>
        <dbReference type="Proteomes" id="UP000228740"/>
    </source>
</evidence>
<dbReference type="PANTHER" id="PTHR30518:SF2">
    <property type="entry name" value="ENDOLYTIC MUREIN TRANSGLYCOSYLASE"/>
    <property type="match status" value="1"/>
</dbReference>